<evidence type="ECO:0000256" key="8">
    <source>
        <dbReference type="ARBA" id="ARBA00023098"/>
    </source>
</evidence>
<dbReference type="GO" id="GO:0000287">
    <property type="term" value="F:magnesium ion binding"/>
    <property type="evidence" value="ECO:0007669"/>
    <property type="project" value="UniProtKB-UniRule"/>
</dbReference>
<comment type="catalytic activity">
    <reaction evidence="11">
        <text>(R)-mevalonate + ATP = (R)-5-phosphomevalonate + ADP + H(+)</text>
        <dbReference type="Rhea" id="RHEA:17065"/>
        <dbReference type="ChEBI" id="CHEBI:15378"/>
        <dbReference type="ChEBI" id="CHEBI:30616"/>
        <dbReference type="ChEBI" id="CHEBI:36464"/>
        <dbReference type="ChEBI" id="CHEBI:58146"/>
        <dbReference type="ChEBI" id="CHEBI:456216"/>
        <dbReference type="EC" id="2.7.1.36"/>
    </reaction>
</comment>
<dbReference type="GO" id="GO:0005829">
    <property type="term" value="C:cytosol"/>
    <property type="evidence" value="ECO:0007669"/>
    <property type="project" value="TreeGrafter"/>
</dbReference>
<comment type="caution">
    <text evidence="11">Lacks conserved residue(s) required for the propagation of feature annotation.</text>
</comment>
<dbReference type="Pfam" id="PF00288">
    <property type="entry name" value="GHMP_kinases_N"/>
    <property type="match status" value="1"/>
</dbReference>
<comment type="caution">
    <text evidence="14">The sequence shown here is derived from an EMBL/GenBank/DDBJ whole genome shotgun (WGS) entry which is preliminary data.</text>
</comment>
<gene>
    <name evidence="11" type="primary">mvk</name>
    <name evidence="14" type="ORF">B9Q04_13360</name>
</gene>
<comment type="similarity">
    <text evidence="11">Belongs to the GHMP kinase family. Mevalonate kinase subfamily.</text>
</comment>
<keyword evidence="5 11" id="KW-0418">Kinase</keyword>
<dbReference type="Proteomes" id="UP000242015">
    <property type="component" value="Unassembled WGS sequence"/>
</dbReference>
<evidence type="ECO:0000256" key="1">
    <source>
        <dbReference type="ARBA" id="ARBA00022490"/>
    </source>
</evidence>
<feature type="domain" description="GHMP kinase N-terminal" evidence="12">
    <location>
        <begin position="102"/>
        <end position="188"/>
    </location>
</feature>
<feature type="domain" description="GHMP kinase C-terminal" evidence="13">
    <location>
        <begin position="256"/>
        <end position="336"/>
    </location>
</feature>
<dbReference type="InterPro" id="IPR006204">
    <property type="entry name" value="GHMP_kinase_N_dom"/>
</dbReference>
<evidence type="ECO:0000256" key="7">
    <source>
        <dbReference type="ARBA" id="ARBA00022842"/>
    </source>
</evidence>
<evidence type="ECO:0000256" key="11">
    <source>
        <dbReference type="HAMAP-Rule" id="MF_00217"/>
    </source>
</evidence>
<dbReference type="PRINTS" id="PR00959">
    <property type="entry name" value="MEVGALKINASE"/>
</dbReference>
<dbReference type="HAMAP" id="MF_00217">
    <property type="entry name" value="Mevalonate_kinase"/>
    <property type="match status" value="1"/>
</dbReference>
<dbReference type="InterPro" id="IPR006205">
    <property type="entry name" value="Mev_gal_kin"/>
</dbReference>
<keyword evidence="9 11" id="KW-0414">Isoprene biosynthesis</keyword>
<keyword evidence="6 11" id="KW-0067">ATP-binding</keyword>
<dbReference type="GO" id="GO:0005524">
    <property type="term" value="F:ATP binding"/>
    <property type="evidence" value="ECO:0007669"/>
    <property type="project" value="UniProtKB-UniRule"/>
</dbReference>
<comment type="cofactor">
    <cofactor evidence="11">
        <name>Mg(2+)</name>
        <dbReference type="ChEBI" id="CHEBI:18420"/>
    </cofactor>
</comment>
<evidence type="ECO:0000259" key="13">
    <source>
        <dbReference type="Pfam" id="PF08544"/>
    </source>
</evidence>
<keyword evidence="7 11" id="KW-0460">Magnesium</keyword>
<keyword evidence="4 11" id="KW-0547">Nucleotide-binding</keyword>
<feature type="active site" description="Proton acceptor" evidence="11">
    <location>
        <position position="180"/>
    </location>
</feature>
<comment type="pathway">
    <text evidence="10 11">Isoprenoid biosynthesis; isopentenyl diphosphate biosynthesis via mevalonate pathway; isopentenyl diphosphate from (R)-mevalonate: step 1/3.</text>
</comment>
<dbReference type="UniPathway" id="UPA00057">
    <property type="reaction ID" value="UER00098"/>
</dbReference>
<dbReference type="SUPFAM" id="SSF55060">
    <property type="entry name" value="GHMP Kinase, C-terminal domain"/>
    <property type="match status" value="1"/>
</dbReference>
<evidence type="ECO:0000256" key="9">
    <source>
        <dbReference type="ARBA" id="ARBA00023229"/>
    </source>
</evidence>
<keyword evidence="2 11" id="KW-0444">Lipid biosynthesis</keyword>
<evidence type="ECO:0000313" key="14">
    <source>
        <dbReference type="EMBL" id="PSO06963.1"/>
    </source>
</evidence>
<dbReference type="InterPro" id="IPR013750">
    <property type="entry name" value="GHMP_kinase_C_dom"/>
</dbReference>
<evidence type="ECO:0000259" key="12">
    <source>
        <dbReference type="Pfam" id="PF00288"/>
    </source>
</evidence>
<dbReference type="Gene3D" id="3.30.70.890">
    <property type="entry name" value="GHMP kinase, C-terminal domain"/>
    <property type="match status" value="1"/>
</dbReference>
<dbReference type="Pfam" id="PF08544">
    <property type="entry name" value="GHMP_kinases_C"/>
    <property type="match status" value="1"/>
</dbReference>
<evidence type="ECO:0000256" key="10">
    <source>
        <dbReference type="ARBA" id="ARBA00029438"/>
    </source>
</evidence>
<keyword evidence="3 11" id="KW-0808">Transferase</keyword>
<evidence type="ECO:0000256" key="3">
    <source>
        <dbReference type="ARBA" id="ARBA00022679"/>
    </source>
</evidence>
<dbReference type="GO" id="GO:0019287">
    <property type="term" value="P:isopentenyl diphosphate biosynthetic process, mevalonate pathway"/>
    <property type="evidence" value="ECO:0007669"/>
    <property type="project" value="UniProtKB-UniRule"/>
</dbReference>
<dbReference type="PANTHER" id="PTHR43290">
    <property type="entry name" value="MEVALONATE KINASE"/>
    <property type="match status" value="1"/>
</dbReference>
<evidence type="ECO:0000256" key="6">
    <source>
        <dbReference type="ARBA" id="ARBA00022840"/>
    </source>
</evidence>
<dbReference type="InterPro" id="IPR022937">
    <property type="entry name" value="Mevalonate_kinase_arc"/>
</dbReference>
<dbReference type="Gene3D" id="3.30.230.10">
    <property type="match status" value="1"/>
</dbReference>
<dbReference type="AlphaFoldDB" id="A0A2R6C7V8"/>
<comment type="subunit">
    <text evidence="11">Homodimer.</text>
</comment>
<dbReference type="PANTHER" id="PTHR43290:SF2">
    <property type="entry name" value="MEVALONATE KINASE"/>
    <property type="match status" value="1"/>
</dbReference>
<name>A0A2R6C7V8_9ARCH</name>
<evidence type="ECO:0000256" key="4">
    <source>
        <dbReference type="ARBA" id="ARBA00022741"/>
    </source>
</evidence>
<dbReference type="InterPro" id="IPR014721">
    <property type="entry name" value="Ribsml_uS5_D2-typ_fold_subgr"/>
</dbReference>
<evidence type="ECO:0000256" key="5">
    <source>
        <dbReference type="ARBA" id="ARBA00022777"/>
    </source>
</evidence>
<dbReference type="InterPro" id="IPR020568">
    <property type="entry name" value="Ribosomal_Su5_D2-typ_SF"/>
</dbReference>
<sequence>MMRVKGKSLETLKAVGVGVIHVRVSASAPGKITLFGEHAVVYGKPAIVMAINRRIRVELSRRNDGRLVIDLPDISVKGVRLTVNLAGGSSMEAFDSGSAASYALQALKLASEKFGGDLGLDVKIESSMPVGAGLGTSAALSVATIAAYSALQGFEPTRDTLAKMGREVEVAVQGSSSGMDAAAAAYGGTILYCHAGSDTQIERLVFGERIILAVGYTERVLPTSESVRLVSKLFSKHNSTVVRVLDAIGELVLEARRALETGDIKGVGELMNINHGLLYALGLSTPRVEQIVHVARGAGALGSKLTGGGMGGSVVCICPDNNTLESVVSAIRIAGYTAFGVSEDRYGVMLEGKE</sequence>
<reference evidence="14 15" key="1">
    <citation type="submission" date="2017-04" db="EMBL/GenBank/DDBJ databases">
        <title>Novel microbial lineages endemic to geothermal iron-oxide mats fill important gaps in the evolutionary history of Archaea.</title>
        <authorList>
            <person name="Jay Z.J."/>
            <person name="Beam J.P."/>
            <person name="Dlakic M."/>
            <person name="Rusch D.B."/>
            <person name="Kozubal M.A."/>
            <person name="Inskeep W.P."/>
        </authorList>
    </citation>
    <scope>NUCLEOTIDE SEQUENCE [LARGE SCALE GENOMIC DNA]</scope>
    <source>
        <strain evidence="14">BE_D</strain>
    </source>
</reference>
<dbReference type="NCBIfam" id="TIGR00549">
    <property type="entry name" value="mevalon_kin"/>
    <property type="match status" value="1"/>
</dbReference>
<keyword evidence="1 11" id="KW-0963">Cytoplasm</keyword>
<evidence type="ECO:0000313" key="15">
    <source>
        <dbReference type="Proteomes" id="UP000242015"/>
    </source>
</evidence>
<protein>
    <recommendedName>
        <fullName evidence="11">Mevalonate kinase</fullName>
        <shortName evidence="11">MK</shortName>
        <shortName evidence="11">MVK</shortName>
        <ecNumber evidence="11">2.7.1.36</ecNumber>
    </recommendedName>
</protein>
<organism evidence="14 15">
    <name type="scientific">Candidatus Marsarchaeota G2 archaeon BE_D</name>
    <dbReference type="NCBI Taxonomy" id="1978158"/>
    <lineage>
        <taxon>Archaea</taxon>
        <taxon>Candidatus Marsarchaeota</taxon>
        <taxon>Candidatus Marsarchaeota group 2</taxon>
    </lineage>
</organism>
<dbReference type="EC" id="2.7.1.36" evidence="11"/>
<accession>A0A2R6C7V8</accession>
<dbReference type="SUPFAM" id="SSF54211">
    <property type="entry name" value="Ribosomal protein S5 domain 2-like"/>
    <property type="match status" value="1"/>
</dbReference>
<comment type="subcellular location">
    <subcellularLocation>
        <location evidence="11">Cytoplasm</location>
    </subcellularLocation>
</comment>
<evidence type="ECO:0000256" key="2">
    <source>
        <dbReference type="ARBA" id="ARBA00022516"/>
    </source>
</evidence>
<keyword evidence="8 11" id="KW-0443">Lipid metabolism</keyword>
<comment type="function">
    <text evidence="11">Catalyzes the phosphorylation of (R)-mevalonate (MVA) to (R)-mevalonate 5-phosphate (MVAP). Functions in the mevalonate (MVA) pathway leading to isopentenyl diphosphate (IPP), a key precursor for the biosynthesis of isoprenoid compounds such as archaeal membrane lipids.</text>
</comment>
<proteinExistence type="inferred from homology"/>
<dbReference type="InterPro" id="IPR036554">
    <property type="entry name" value="GHMP_kinase_C_sf"/>
</dbReference>
<dbReference type="GO" id="GO:0004496">
    <property type="term" value="F:mevalonate kinase activity"/>
    <property type="evidence" value="ECO:0007669"/>
    <property type="project" value="UniProtKB-UniRule"/>
</dbReference>
<dbReference type="EMBL" id="NEXF01000357">
    <property type="protein sequence ID" value="PSO06963.1"/>
    <property type="molecule type" value="Genomic_DNA"/>
</dbReference>